<name>A0A444W5K9_9FLAO</name>
<accession>A0A444W5K9</accession>
<evidence type="ECO:0000313" key="2">
    <source>
        <dbReference type="Proteomes" id="UP000290433"/>
    </source>
</evidence>
<protein>
    <recommendedName>
        <fullName evidence="3">DUF3396 domain-containing protein</fullName>
    </recommendedName>
</protein>
<dbReference type="EMBL" id="JUIV01000001">
    <property type="protein sequence ID" value="RYJ41083.1"/>
    <property type="molecule type" value="Genomic_DNA"/>
</dbReference>
<gene>
    <name evidence="1" type="ORF">NU08_0520</name>
</gene>
<organism evidence="1 2">
    <name type="scientific">Flavobacterium anhuiense</name>
    <dbReference type="NCBI Taxonomy" id="459526"/>
    <lineage>
        <taxon>Bacteria</taxon>
        <taxon>Pseudomonadati</taxon>
        <taxon>Bacteroidota</taxon>
        <taxon>Flavobacteriia</taxon>
        <taxon>Flavobacteriales</taxon>
        <taxon>Flavobacteriaceae</taxon>
        <taxon>Flavobacterium</taxon>
    </lineage>
</organism>
<comment type="caution">
    <text evidence="1">The sequence shown here is derived from an EMBL/GenBank/DDBJ whole genome shotgun (WGS) entry which is preliminary data.</text>
</comment>
<reference evidence="1 2" key="1">
    <citation type="submission" date="2014-12" db="EMBL/GenBank/DDBJ databases">
        <title>Genome sequence of Flavobacterium anhuiense RCM74.</title>
        <authorList>
            <person name="Kim J.F."/>
            <person name="Song J.Y."/>
            <person name="Kwak M.-J."/>
            <person name="Lee S.-W."/>
        </authorList>
    </citation>
    <scope>NUCLEOTIDE SEQUENCE [LARGE SCALE GENOMIC DNA]</scope>
    <source>
        <strain evidence="1 2">RCM74</strain>
    </source>
</reference>
<sequence>MIDNKFYGLRKSIVFYFYQDPKKDIIKELINDFVDFVNPSYSSYRYLTHDLKNINGKWHELFNSIIDKHDFDNVCTLSFTDSNKNQLQKNSVNFLIRNIKKEFPNKTPNIIYFEFEENISWEEIYHFISHSFYSLTYYYVSAGYSLAVNDYLYPKSTSLSVKELQRSKILNSLHLTWRNSSFLVNLKNGIDGPNIIQALCKELYHKLGFNTINDANKQNILNYQVGEDYIIINLPETFDLQEAYDDKQIYNIEFNGELIEKYKNLNKFLEPILVQFSKPQMFWKEEEWLLWQSRF</sequence>
<evidence type="ECO:0008006" key="3">
    <source>
        <dbReference type="Google" id="ProtNLM"/>
    </source>
</evidence>
<dbReference type="AlphaFoldDB" id="A0A444W5K9"/>
<proteinExistence type="predicted"/>
<evidence type="ECO:0000313" key="1">
    <source>
        <dbReference type="EMBL" id="RYJ41083.1"/>
    </source>
</evidence>
<dbReference type="Proteomes" id="UP000290433">
    <property type="component" value="Unassembled WGS sequence"/>
</dbReference>